<gene>
    <name evidence="3" type="ORF">N780_17385</name>
</gene>
<dbReference type="PROSITE" id="PS51257">
    <property type="entry name" value="PROKAR_LIPOPROTEIN"/>
    <property type="match status" value="1"/>
</dbReference>
<dbReference type="PANTHER" id="PTHR19328">
    <property type="entry name" value="HEDGEHOG-INTERACTING PROTEIN"/>
    <property type="match status" value="1"/>
</dbReference>
<evidence type="ECO:0000313" key="4">
    <source>
        <dbReference type="Proteomes" id="UP000030153"/>
    </source>
</evidence>
<dbReference type="OrthoDB" id="9770043at2"/>
<organism evidence="3 4">
    <name type="scientific">Pontibacillus chungwhensis BH030062</name>
    <dbReference type="NCBI Taxonomy" id="1385513"/>
    <lineage>
        <taxon>Bacteria</taxon>
        <taxon>Bacillati</taxon>
        <taxon>Bacillota</taxon>
        <taxon>Bacilli</taxon>
        <taxon>Bacillales</taxon>
        <taxon>Bacillaceae</taxon>
        <taxon>Pontibacillus</taxon>
    </lineage>
</organism>
<dbReference type="Gene3D" id="2.120.10.30">
    <property type="entry name" value="TolB, C-terminal domain"/>
    <property type="match status" value="1"/>
</dbReference>
<evidence type="ECO:0000256" key="1">
    <source>
        <dbReference type="SAM" id="MobiDB-lite"/>
    </source>
</evidence>
<evidence type="ECO:0000313" key="3">
    <source>
        <dbReference type="EMBL" id="KGP91040.1"/>
    </source>
</evidence>
<name>A0A0A2VBI2_9BACI</name>
<sequence length="354" mass="39770">MKYILMGMTALTLVACQADEKKQEAEPVTNDQMERGEVIAKNLDVPWDINKVGDSFYISERSGTIVKVQEDGAKDEMPLQLDKPVVQQGEGGLLGFVLHPDFDNNRLAFLYHTYEAQGRFNRVITVKLEGDTWKEQGVLINRIPGSNIHNGGRLEIGPDQLLYISTGDAANESSAQDRNSLAGKILRMNLDGSIPSDNPFANSYIYSYGHRNPQGMTWSEDGTMYAAEHGSRAYDEINLIKPGSNYGWPVIRGDEQKAGMEKPLFHSGKDTWAPSGLRYYNEKLYMAGLRGEQIRAFDLKKGTSRIYKDGVGRIRDLIIEENVLYFVTNNTDGRGTPEPDDDKLYRTDLKDRSQ</sequence>
<dbReference type="PANTHER" id="PTHR19328:SF13">
    <property type="entry name" value="HIPL1 PROTEIN"/>
    <property type="match status" value="1"/>
</dbReference>
<dbReference type="RefSeq" id="WP_036784051.1">
    <property type="nucleotide sequence ID" value="NZ_AVBG01000008.1"/>
</dbReference>
<protein>
    <submittedName>
        <fullName evidence="3">Quinoprotein glucose dehydrogenase</fullName>
    </submittedName>
</protein>
<feature type="region of interest" description="Disordered" evidence="1">
    <location>
        <begin position="330"/>
        <end position="354"/>
    </location>
</feature>
<dbReference type="STRING" id="1385513.N780_17385"/>
<dbReference type="SUPFAM" id="SSF50952">
    <property type="entry name" value="Soluble quinoprotein glucose dehydrogenase"/>
    <property type="match status" value="1"/>
</dbReference>
<reference evidence="3 4" key="1">
    <citation type="submission" date="2013-08" db="EMBL/GenBank/DDBJ databases">
        <title>Genome of Pontibacillus chungwhensis.</title>
        <authorList>
            <person name="Wang Q."/>
            <person name="Wang G."/>
        </authorList>
    </citation>
    <scope>NUCLEOTIDE SEQUENCE [LARGE SCALE GENOMIC DNA]</scope>
    <source>
        <strain evidence="3 4">BH030062</strain>
    </source>
</reference>
<dbReference type="AlphaFoldDB" id="A0A0A2VBI2"/>
<dbReference type="Proteomes" id="UP000030153">
    <property type="component" value="Unassembled WGS sequence"/>
</dbReference>
<dbReference type="InterPro" id="IPR012938">
    <property type="entry name" value="Glc/Sorbosone_DH"/>
</dbReference>
<comment type="caution">
    <text evidence="3">The sequence shown here is derived from an EMBL/GenBank/DDBJ whole genome shotgun (WGS) entry which is preliminary data.</text>
</comment>
<dbReference type="InterPro" id="IPR011041">
    <property type="entry name" value="Quinoprot_gluc/sorb_DH_b-prop"/>
</dbReference>
<dbReference type="Pfam" id="PF07995">
    <property type="entry name" value="GSDH"/>
    <property type="match status" value="1"/>
</dbReference>
<proteinExistence type="predicted"/>
<dbReference type="eggNOG" id="COG2133">
    <property type="taxonomic scope" value="Bacteria"/>
</dbReference>
<evidence type="ECO:0000259" key="2">
    <source>
        <dbReference type="Pfam" id="PF07995"/>
    </source>
</evidence>
<keyword evidence="4" id="KW-1185">Reference proteome</keyword>
<dbReference type="EMBL" id="AVBG01000008">
    <property type="protein sequence ID" value="KGP91040.1"/>
    <property type="molecule type" value="Genomic_DNA"/>
</dbReference>
<feature type="domain" description="Glucose/Sorbosone dehydrogenase" evidence="2">
    <location>
        <begin position="43"/>
        <end position="334"/>
    </location>
</feature>
<feature type="compositionally biased region" description="Basic and acidic residues" evidence="1">
    <location>
        <begin position="342"/>
        <end position="354"/>
    </location>
</feature>
<accession>A0A0A2VBI2</accession>
<dbReference type="InterPro" id="IPR011042">
    <property type="entry name" value="6-blade_b-propeller_TolB-like"/>
</dbReference>